<feature type="transmembrane region" description="Helical" evidence="5">
    <location>
        <begin position="52"/>
        <end position="70"/>
    </location>
</feature>
<accession>K1HBN9</accession>
<dbReference type="InterPro" id="IPR011527">
    <property type="entry name" value="ABC1_TM_dom"/>
</dbReference>
<dbReference type="EMBL" id="ACIF01000299">
    <property type="protein sequence ID" value="EKA92918.1"/>
    <property type="molecule type" value="Genomic_DNA"/>
</dbReference>
<proteinExistence type="predicted"/>
<dbReference type="HOGENOM" id="CLU_1812999_0_0_0"/>
<dbReference type="Proteomes" id="UP000005809">
    <property type="component" value="Unassembled WGS sequence"/>
</dbReference>
<dbReference type="SUPFAM" id="SSF90123">
    <property type="entry name" value="ABC transporter transmembrane region"/>
    <property type="match status" value="1"/>
</dbReference>
<reference evidence="7 8" key="1">
    <citation type="submission" date="2012-05" db="EMBL/GenBank/DDBJ databases">
        <title>The Genome Sequence of Fusobacterium periodontium Oral Taxon 201 Strain D10.</title>
        <authorList>
            <consortium name="The Broad Institute Genome Sequencing Platform"/>
            <consortium name="The Broad Institute Genome Sequencing Center for Infectious Disease"/>
            <person name="Earl A."/>
            <person name="Ward D."/>
            <person name="Feldgarden M."/>
            <person name="Gevers D."/>
            <person name="Strauss J."/>
            <person name="Sibley C."/>
            <person name="White A."/>
            <person name="Ambrose C.E."/>
            <person name="Allen-Vercoe E."/>
            <person name="Walker B."/>
            <person name="Young S.K."/>
            <person name="Zeng Q."/>
            <person name="Gargeya S."/>
            <person name="Fitzgerald M."/>
            <person name="Haas B."/>
            <person name="Abouelleil A."/>
            <person name="Alvarado L."/>
            <person name="Arachchi H.M."/>
            <person name="Berlin A.M."/>
            <person name="Chapman S.B."/>
            <person name="Goldberg J."/>
            <person name="Griggs A."/>
            <person name="Gujja S."/>
            <person name="Hansen M."/>
            <person name="Howarth C."/>
            <person name="Imamovic A."/>
            <person name="Larimer J."/>
            <person name="McCowan C."/>
            <person name="Montmayeur A."/>
            <person name="Murphy C."/>
            <person name="Neiman D."/>
            <person name="Pearson M."/>
            <person name="Priest M."/>
            <person name="Roberts A."/>
            <person name="Saif S."/>
            <person name="Shea T."/>
            <person name="Sisk P."/>
            <person name="Sykes S."/>
            <person name="Wortman J."/>
            <person name="Nusbaum C."/>
            <person name="Birren B."/>
        </authorList>
    </citation>
    <scope>NUCLEOTIDE SEQUENCE [LARGE SCALE GENOMIC DNA]</scope>
    <source>
        <strain evidence="7 8">D10</strain>
    </source>
</reference>
<dbReference type="PATRIC" id="fig|620833.3.peg.1754"/>
<name>K1HBN9_9FUSO</name>
<gene>
    <name evidence="7" type="ORF">FPOG_01245</name>
</gene>
<evidence type="ECO:0000313" key="7">
    <source>
        <dbReference type="EMBL" id="EKA92918.1"/>
    </source>
</evidence>
<dbReference type="AlphaFoldDB" id="K1HBN9"/>
<dbReference type="GO" id="GO:0005524">
    <property type="term" value="F:ATP binding"/>
    <property type="evidence" value="ECO:0007669"/>
    <property type="project" value="InterPro"/>
</dbReference>
<organism evidence="7 8">
    <name type="scientific">Fusobacterium periodonticum D10</name>
    <dbReference type="NCBI Taxonomy" id="620833"/>
    <lineage>
        <taxon>Bacteria</taxon>
        <taxon>Fusobacteriati</taxon>
        <taxon>Fusobacteriota</taxon>
        <taxon>Fusobacteriia</taxon>
        <taxon>Fusobacteriales</taxon>
        <taxon>Fusobacteriaceae</taxon>
        <taxon>Fusobacterium</taxon>
    </lineage>
</organism>
<keyword evidence="4 5" id="KW-0472">Membrane</keyword>
<protein>
    <recommendedName>
        <fullName evidence="6">ABC transmembrane type-1 domain-containing protein</fullName>
    </recommendedName>
</protein>
<dbReference type="Gene3D" id="1.20.1560.10">
    <property type="entry name" value="ABC transporter type 1, transmembrane domain"/>
    <property type="match status" value="1"/>
</dbReference>
<evidence type="ECO:0000256" key="2">
    <source>
        <dbReference type="ARBA" id="ARBA00022692"/>
    </source>
</evidence>
<sequence length="142" mass="16679">MIDKRLYNFSGNIKKYISITTFLSCVKLIANIFFYFIFAFLLVSLINRDFSFSYKYIIISILIIVLIRQFSTIKISHMLGNLVVDVKRNLRKLIFEKTLKLGLAYSQLFKTQELIHLSVDNVEQLEVYFGRFLNSILLLCCL</sequence>
<keyword evidence="2 5" id="KW-0812">Transmembrane</keyword>
<evidence type="ECO:0000259" key="6">
    <source>
        <dbReference type="PROSITE" id="PS50929"/>
    </source>
</evidence>
<evidence type="ECO:0000313" key="8">
    <source>
        <dbReference type="Proteomes" id="UP000005809"/>
    </source>
</evidence>
<evidence type="ECO:0000256" key="5">
    <source>
        <dbReference type="SAM" id="Phobius"/>
    </source>
</evidence>
<dbReference type="GO" id="GO:0005886">
    <property type="term" value="C:plasma membrane"/>
    <property type="evidence" value="ECO:0007669"/>
    <property type="project" value="UniProtKB-SubCell"/>
</dbReference>
<comment type="subcellular location">
    <subcellularLocation>
        <location evidence="1">Cell membrane</location>
        <topology evidence="1">Multi-pass membrane protein</topology>
    </subcellularLocation>
</comment>
<feature type="domain" description="ABC transmembrane type-1" evidence="6">
    <location>
        <begin position="19"/>
        <end position="142"/>
    </location>
</feature>
<dbReference type="InterPro" id="IPR036640">
    <property type="entry name" value="ABC1_TM_sf"/>
</dbReference>
<comment type="caution">
    <text evidence="7">The sequence shown here is derived from an EMBL/GenBank/DDBJ whole genome shotgun (WGS) entry which is preliminary data.</text>
</comment>
<evidence type="ECO:0000256" key="1">
    <source>
        <dbReference type="ARBA" id="ARBA00004651"/>
    </source>
</evidence>
<evidence type="ECO:0000256" key="4">
    <source>
        <dbReference type="ARBA" id="ARBA00023136"/>
    </source>
</evidence>
<dbReference type="PROSITE" id="PS50929">
    <property type="entry name" value="ABC_TM1F"/>
    <property type="match status" value="1"/>
</dbReference>
<keyword evidence="3 5" id="KW-1133">Transmembrane helix</keyword>
<evidence type="ECO:0000256" key="3">
    <source>
        <dbReference type="ARBA" id="ARBA00022989"/>
    </source>
</evidence>
<feature type="transmembrane region" description="Helical" evidence="5">
    <location>
        <begin position="21"/>
        <end position="46"/>
    </location>
</feature>
<dbReference type="GO" id="GO:0140359">
    <property type="term" value="F:ABC-type transporter activity"/>
    <property type="evidence" value="ECO:0007669"/>
    <property type="project" value="InterPro"/>
</dbReference>